<dbReference type="Gene3D" id="3.40.50.300">
    <property type="entry name" value="P-loop containing nucleotide triphosphate hydrolases"/>
    <property type="match status" value="1"/>
</dbReference>
<dbReference type="EMBL" id="CP063849">
    <property type="protein sequence ID" value="QOY85166.1"/>
    <property type="molecule type" value="Genomic_DNA"/>
</dbReference>
<sequence length="418" mass="47228">MTSLVGPRANYAPPVPQNLTDLGISQSLVIDLLVRRTMLEGFSTLESLSRALRLSLPIIDQAFRQLRQQQLIEVKGMVGNDYSFVLTQAGKQLASDRFQISQYAGACPVALRDYHAATKRQAAKVNIDRRALRAAFSDLVVPDRLLDQLGPALISQNSIFLYGPSGNGKTSIAERMLRVYQDAVLIPYAVEVDNQILSLYDPVVHTRLELDDPDIDPRWVMCKRPCIVVGGELIPSMLELRLDEASGIYAAPLQMKANNGIFIIDDFGRQLMSPRDLLNRWIVPLDRRVDYLTLRYGVKFQIPFELMVVFSTNLDPSDLADEAFLRRIQNKIEVEPVAPQVFDMIFQRVVSTKNVPAEYDSCEYLRKLCLSGGRTELRACYPLDIINIIGAISQYENRPLQVNKPDIERAVYLYFARS</sequence>
<evidence type="ECO:0000313" key="3">
    <source>
        <dbReference type="Proteomes" id="UP000593892"/>
    </source>
</evidence>
<name>A0A7S7NK83_PALFE</name>
<keyword evidence="3" id="KW-1185">Reference proteome</keyword>
<dbReference type="RefSeq" id="WP_194446836.1">
    <property type="nucleotide sequence ID" value="NZ_CP063849.1"/>
</dbReference>
<organism evidence="2 3">
    <name type="scientific">Paludibaculum fermentans</name>
    <dbReference type="NCBI Taxonomy" id="1473598"/>
    <lineage>
        <taxon>Bacteria</taxon>
        <taxon>Pseudomonadati</taxon>
        <taxon>Acidobacteriota</taxon>
        <taxon>Terriglobia</taxon>
        <taxon>Bryobacterales</taxon>
        <taxon>Bryobacteraceae</taxon>
        <taxon>Paludibaculum</taxon>
    </lineage>
</organism>
<dbReference type="InterPro" id="IPR003593">
    <property type="entry name" value="AAA+_ATPase"/>
</dbReference>
<dbReference type="Proteomes" id="UP000593892">
    <property type="component" value="Chromosome"/>
</dbReference>
<accession>A0A7S7NK83</accession>
<evidence type="ECO:0000259" key="1">
    <source>
        <dbReference type="SMART" id="SM00382"/>
    </source>
</evidence>
<feature type="domain" description="AAA+ ATPase" evidence="1">
    <location>
        <begin position="155"/>
        <end position="338"/>
    </location>
</feature>
<dbReference type="InterPro" id="IPR027417">
    <property type="entry name" value="P-loop_NTPase"/>
</dbReference>
<dbReference type="AlphaFoldDB" id="A0A7S7NK83"/>
<dbReference type="SUPFAM" id="SSF52540">
    <property type="entry name" value="P-loop containing nucleoside triphosphate hydrolases"/>
    <property type="match status" value="1"/>
</dbReference>
<dbReference type="SMART" id="SM00382">
    <property type="entry name" value="AAA"/>
    <property type="match status" value="1"/>
</dbReference>
<gene>
    <name evidence="2" type="ORF">IRI77_20230</name>
</gene>
<evidence type="ECO:0000313" key="2">
    <source>
        <dbReference type="EMBL" id="QOY85166.1"/>
    </source>
</evidence>
<proteinExistence type="predicted"/>
<reference evidence="2 3" key="1">
    <citation type="submission" date="2020-10" db="EMBL/GenBank/DDBJ databases">
        <title>Complete genome sequence of Paludibaculum fermentans P105T, a facultatively anaerobic acidobacterium capable of dissimilatory Fe(III) reduction.</title>
        <authorList>
            <person name="Dedysh S.N."/>
            <person name="Beletsky A.V."/>
            <person name="Kulichevskaya I.S."/>
            <person name="Mardanov A.V."/>
            <person name="Ravin N.V."/>
        </authorList>
    </citation>
    <scope>NUCLEOTIDE SEQUENCE [LARGE SCALE GENOMIC DNA]</scope>
    <source>
        <strain evidence="2 3">P105</strain>
    </source>
</reference>
<dbReference type="KEGG" id="pfer:IRI77_20230"/>
<protein>
    <submittedName>
        <fullName evidence="2">AAA family ATPase</fullName>
    </submittedName>
</protein>